<evidence type="ECO:0000259" key="2">
    <source>
        <dbReference type="Pfam" id="PF21722"/>
    </source>
</evidence>
<keyword evidence="4" id="KW-1185">Reference proteome</keyword>
<feature type="compositionally biased region" description="Low complexity" evidence="1">
    <location>
        <begin position="202"/>
        <end position="213"/>
    </location>
</feature>
<feature type="region of interest" description="Disordered" evidence="1">
    <location>
        <begin position="193"/>
        <end position="216"/>
    </location>
</feature>
<dbReference type="SUPFAM" id="SSF49265">
    <property type="entry name" value="Fibronectin type III"/>
    <property type="match status" value="1"/>
</dbReference>
<name>C4L0R7_EXISA</name>
<dbReference type="EMBL" id="CP001615">
    <property type="protein sequence ID" value="ACQ68985.1"/>
    <property type="molecule type" value="Genomic_DNA"/>
</dbReference>
<dbReference type="InterPro" id="IPR013783">
    <property type="entry name" value="Ig-like_fold"/>
</dbReference>
<proteinExistence type="predicted"/>
<dbReference type="KEGG" id="eat:EAT1b_0050"/>
<sequence>MPAGDIIKLTNHQTWTVPAGIYKIRATIVGAGGGGGGGGASNYSATGGGGGGGYVTQVDNLVVTPGQQFAVSIGSGGSQGGSGTGGGRGGTTTFGAYSAEGGYGGSGGDASVNKSYGGNGGSGGGAGANPPQAINAGAGGTNGGPGGSSGEKLRGTGQGTTTIGPDGVYYGAGGGGGGGENYGQTAGAGGTFGGGNGGTGTSSGTHAGRPGTPNTGGGGGGGSCAYGDGYGGLGGSGVVVIQLLNNPPNTPTNLSPGNTTIGSPEIVTTLTPTFGWTYSDPDGHAQGGYQAVFYKASDNTVVHDTGQISSGSSSFKIASGILQPDTVYYWKVSTKDVNNDWSPFSSVEYFKTTKAPVPTQTAPLGAVGTPGGASLTPTLTWDYFDADAHAQKSFQVRIKNTGGTVVHDSGVVTSANKSYTVPANSLTAGTTYYWEIQVTDSTDMSSGFIGSQYFITNYPPPALIPVRPVHTVRTITKPIFEATIGNDVENDNQHFVIQLADDEAFTTNVQERDTKTAVTGWEIKAESGNYVAMPASGAPSTYEGGSVKIKWQTDLVEGKTYYWRMAAIDGATNTRGPYHEVRSIRVGNILQFQAKDPVTTSAPAERIVLTVQSIIANDGTVPASLKVEVSNNALDASPTWEDVTSKVNTGNYHNFTNKAKTAANWAVSYRVTIEANDSLGPIEVQGLGISFD</sequence>
<dbReference type="STRING" id="360911.EAT1b_0050"/>
<dbReference type="HOGENOM" id="CLU_397807_0_0_9"/>
<evidence type="ECO:0000313" key="4">
    <source>
        <dbReference type="Proteomes" id="UP000000716"/>
    </source>
</evidence>
<dbReference type="Proteomes" id="UP000000716">
    <property type="component" value="Chromosome"/>
</dbReference>
<feature type="domain" description="Glycine-rich" evidence="2">
    <location>
        <begin position="12"/>
        <end position="242"/>
    </location>
</feature>
<organism evidence="3 4">
    <name type="scientific">Exiguobacterium sp. (strain ATCC BAA-1283 / AT1b)</name>
    <dbReference type="NCBI Taxonomy" id="360911"/>
    <lineage>
        <taxon>Bacteria</taxon>
        <taxon>Bacillati</taxon>
        <taxon>Bacillota</taxon>
        <taxon>Bacilli</taxon>
        <taxon>Bacillales</taxon>
        <taxon>Bacillales Family XII. Incertae Sedis</taxon>
        <taxon>Exiguobacterium</taxon>
    </lineage>
</organism>
<feature type="compositionally biased region" description="Gly residues" evidence="1">
    <location>
        <begin position="137"/>
        <end position="149"/>
    </location>
</feature>
<dbReference type="AlphaFoldDB" id="C4L0R7"/>
<reference evidence="3 4" key="1">
    <citation type="journal article" date="2011" name="J. Bacteriol.">
        <title>Complete genome sequence of the Thermophilic Bacterium Exiguobacterium sp. AT1b.</title>
        <authorList>
            <person name="Vishnivetskaya T.A."/>
            <person name="Lucas S."/>
            <person name="Copeland A."/>
            <person name="Lapidus A."/>
            <person name="Glavina Del Rio T."/>
            <person name="Dalin E."/>
            <person name="Tice H."/>
            <person name="Bruce D.C."/>
            <person name="Goodwin L.A."/>
            <person name="Pitluck S."/>
            <person name="Saunders E."/>
            <person name="Brettin T."/>
            <person name="Detter C."/>
            <person name="Han C."/>
            <person name="Larimer F."/>
            <person name="Land M.L."/>
            <person name="Hauser L.J."/>
            <person name="Kyrpides N.C."/>
            <person name="Ovchinnikova G."/>
            <person name="Kathariou S."/>
            <person name="Ramaley R.F."/>
            <person name="Rodrigues D.F."/>
            <person name="Hendrix C."/>
            <person name="Richardson P."/>
            <person name="Tiedje J.M."/>
        </authorList>
    </citation>
    <scope>NUCLEOTIDE SEQUENCE [LARGE SCALE GENOMIC DNA]</scope>
    <source>
        <strain evidence="4">ATCC BAA-1283 / AT1b</strain>
    </source>
</reference>
<dbReference type="Pfam" id="PF21722">
    <property type="entry name" value="Gly_rich_2"/>
    <property type="match status" value="1"/>
</dbReference>
<dbReference type="InterPro" id="IPR049304">
    <property type="entry name" value="Gly_rich_dom"/>
</dbReference>
<accession>C4L0R7</accession>
<evidence type="ECO:0000313" key="3">
    <source>
        <dbReference type="EMBL" id="ACQ68985.1"/>
    </source>
</evidence>
<dbReference type="eggNOG" id="COG2247">
    <property type="taxonomic scope" value="Bacteria"/>
</dbReference>
<evidence type="ECO:0000256" key="1">
    <source>
        <dbReference type="SAM" id="MobiDB-lite"/>
    </source>
</evidence>
<dbReference type="InterPro" id="IPR036116">
    <property type="entry name" value="FN3_sf"/>
</dbReference>
<dbReference type="Pfam" id="PF25788">
    <property type="entry name" value="Ig_Rha78A_N"/>
    <property type="match status" value="2"/>
</dbReference>
<protein>
    <recommendedName>
        <fullName evidence="2">Glycine-rich domain-containing protein</fullName>
    </recommendedName>
</protein>
<gene>
    <name evidence="3" type="ordered locus">EAT1b_0050</name>
</gene>
<dbReference type="Gene3D" id="2.60.40.10">
    <property type="entry name" value="Immunoglobulins"/>
    <property type="match status" value="3"/>
</dbReference>
<feature type="region of interest" description="Disordered" evidence="1">
    <location>
        <begin position="122"/>
        <end position="164"/>
    </location>
</feature>